<keyword evidence="6" id="KW-0472">Membrane</keyword>
<evidence type="ECO:0000256" key="3">
    <source>
        <dbReference type="ARBA" id="ARBA00022692"/>
    </source>
</evidence>
<accession>A0A498JXB3</accession>
<keyword evidence="3" id="KW-0812">Transmembrane</keyword>
<dbReference type="Pfam" id="PF16166">
    <property type="entry name" value="TIC20"/>
    <property type="match status" value="1"/>
</dbReference>
<evidence type="ECO:0000256" key="4">
    <source>
        <dbReference type="ARBA" id="ARBA00022780"/>
    </source>
</evidence>
<organism evidence="8 9">
    <name type="scientific">Malus domestica</name>
    <name type="common">Apple</name>
    <name type="synonym">Pyrus malus</name>
    <dbReference type="NCBI Taxonomy" id="3750"/>
    <lineage>
        <taxon>Eukaryota</taxon>
        <taxon>Viridiplantae</taxon>
        <taxon>Streptophyta</taxon>
        <taxon>Embryophyta</taxon>
        <taxon>Tracheophyta</taxon>
        <taxon>Spermatophyta</taxon>
        <taxon>Magnoliopsida</taxon>
        <taxon>eudicotyledons</taxon>
        <taxon>Gunneridae</taxon>
        <taxon>Pentapetalae</taxon>
        <taxon>rosids</taxon>
        <taxon>fabids</taxon>
        <taxon>Rosales</taxon>
        <taxon>Rosaceae</taxon>
        <taxon>Amygdaloideae</taxon>
        <taxon>Maleae</taxon>
        <taxon>Malus</taxon>
    </lineage>
</organism>
<keyword evidence="9" id="KW-1185">Reference proteome</keyword>
<evidence type="ECO:0000256" key="1">
    <source>
        <dbReference type="ARBA" id="ARBA00004478"/>
    </source>
</evidence>
<dbReference type="AlphaFoldDB" id="A0A498JXB3"/>
<dbReference type="GO" id="GO:0009706">
    <property type="term" value="C:chloroplast inner membrane"/>
    <property type="evidence" value="ECO:0007669"/>
    <property type="project" value="UniProtKB-SubCell"/>
</dbReference>
<keyword evidence="7" id="KW-0150">Chloroplast</keyword>
<name>A0A498JXB3_MALDO</name>
<comment type="caution">
    <text evidence="8">The sequence shown here is derived from an EMBL/GenBank/DDBJ whole genome shotgun (WGS) entry which is preliminary data.</text>
</comment>
<sequence>MPLLKPCAALSPFFSGDHSSLLRTILALKRCSIQFLHPFLEDFEFLTYPSVPRSHWEVAQLVIDGILLFAYLGVTRRKEWLHFFRFHVLMGMTLSCEFLVNLVGSSI</sequence>
<dbReference type="EMBL" id="RDQH01000331">
    <property type="protein sequence ID" value="RXH97841.1"/>
    <property type="molecule type" value="Genomic_DNA"/>
</dbReference>
<comment type="similarity">
    <text evidence="2 7">Belongs to the Tic20 family.</text>
</comment>
<protein>
    <recommendedName>
        <fullName evidence="7">Protein TIC 20</fullName>
    </recommendedName>
</protein>
<dbReference type="Proteomes" id="UP000290289">
    <property type="component" value="Chromosome 5"/>
</dbReference>
<proteinExistence type="inferred from homology"/>
<dbReference type="PANTHER" id="PTHR33510">
    <property type="entry name" value="PROTEIN TIC 20-II, CHLOROPLASTIC"/>
    <property type="match status" value="1"/>
</dbReference>
<evidence type="ECO:0000313" key="9">
    <source>
        <dbReference type="Proteomes" id="UP000290289"/>
    </source>
</evidence>
<evidence type="ECO:0000256" key="6">
    <source>
        <dbReference type="ARBA" id="ARBA00023136"/>
    </source>
</evidence>
<evidence type="ECO:0000256" key="2">
    <source>
        <dbReference type="ARBA" id="ARBA00009596"/>
    </source>
</evidence>
<dbReference type="InterPro" id="IPR005691">
    <property type="entry name" value="Tic20"/>
</dbReference>
<dbReference type="PANTHER" id="PTHR33510:SF9">
    <property type="entry name" value="HIT-TYPE ZINC FINGER FAMILY PROTEIN-RELATED"/>
    <property type="match status" value="1"/>
</dbReference>
<keyword evidence="5" id="KW-1133">Transmembrane helix</keyword>
<keyword evidence="7" id="KW-0934">Plastid</keyword>
<comment type="function">
    <text evidence="7">Involved in protein precursor import into chloroplasts.</text>
</comment>
<evidence type="ECO:0000256" key="5">
    <source>
        <dbReference type="ARBA" id="ARBA00022989"/>
    </source>
</evidence>
<gene>
    <name evidence="8" type="ORF">DVH24_010166</name>
</gene>
<comment type="subcellular location">
    <subcellularLocation>
        <location evidence="1">Plastid</location>
        <location evidence="1">Chloroplast inner membrane</location>
        <topology evidence="1">Multi-pass membrane protein</topology>
    </subcellularLocation>
    <subcellularLocation>
        <location evidence="7">Plastid</location>
        <location evidence="7">Chloroplast membrane</location>
        <topology evidence="7">Multi-pass membrane protein</topology>
    </subcellularLocation>
</comment>
<reference evidence="8 9" key="1">
    <citation type="submission" date="2018-10" db="EMBL/GenBank/DDBJ databases">
        <title>A high-quality apple genome assembly.</title>
        <authorList>
            <person name="Hu J."/>
        </authorList>
    </citation>
    <scope>NUCLEOTIDE SEQUENCE [LARGE SCALE GENOMIC DNA]</scope>
    <source>
        <strain evidence="9">cv. HFTH1</strain>
        <tissue evidence="8">Young leaf</tissue>
    </source>
</reference>
<evidence type="ECO:0000313" key="8">
    <source>
        <dbReference type="EMBL" id="RXH97841.1"/>
    </source>
</evidence>
<evidence type="ECO:0000256" key="7">
    <source>
        <dbReference type="RuleBase" id="RU367003"/>
    </source>
</evidence>
<keyword evidence="4" id="KW-1001">Plastid inner membrane</keyword>